<proteinExistence type="predicted"/>
<evidence type="ECO:0000313" key="1">
    <source>
        <dbReference type="EMBL" id="RCW87370.1"/>
    </source>
</evidence>
<dbReference type="AlphaFoldDB" id="A0A368Z4J6"/>
<sequence>MSKTQQLSKIGNFFRAFGSAVAVAEATRLGHQPVASDLRALGIDPVQFKSIYRR</sequence>
<comment type="caution">
    <text evidence="1">The sequence shown here is derived from an EMBL/GenBank/DDBJ whole genome shotgun (WGS) entry which is preliminary data.</text>
</comment>
<organism evidence="1 2">
    <name type="scientific">Phyllobacterium bourgognense</name>
    <dbReference type="NCBI Taxonomy" id="314236"/>
    <lineage>
        <taxon>Bacteria</taxon>
        <taxon>Pseudomonadati</taxon>
        <taxon>Pseudomonadota</taxon>
        <taxon>Alphaproteobacteria</taxon>
        <taxon>Hyphomicrobiales</taxon>
        <taxon>Phyllobacteriaceae</taxon>
        <taxon>Phyllobacterium</taxon>
    </lineage>
</organism>
<reference evidence="1 2" key="1">
    <citation type="submission" date="2018-07" db="EMBL/GenBank/DDBJ databases">
        <title>Genomic Encyclopedia of Type Strains, Phase III (KMG-III): the genomes of soil and plant-associated and newly described type strains.</title>
        <authorList>
            <person name="Whitman W."/>
        </authorList>
    </citation>
    <scope>NUCLEOTIDE SEQUENCE [LARGE SCALE GENOMIC DNA]</scope>
    <source>
        <strain evidence="1 2">31-25a</strain>
    </source>
</reference>
<gene>
    <name evidence="1" type="ORF">C7476_101132</name>
</gene>
<dbReference type="EMBL" id="QPJM01000001">
    <property type="protein sequence ID" value="RCW87370.1"/>
    <property type="molecule type" value="Genomic_DNA"/>
</dbReference>
<keyword evidence="2" id="KW-1185">Reference proteome</keyword>
<accession>A0A368Z4J6</accession>
<dbReference type="RefSeq" id="WP_181872304.1">
    <property type="nucleotide sequence ID" value="NZ_QPJM01000001.1"/>
</dbReference>
<dbReference type="Proteomes" id="UP000253324">
    <property type="component" value="Unassembled WGS sequence"/>
</dbReference>
<name>A0A368Z4J6_9HYPH</name>
<protein>
    <submittedName>
        <fullName evidence="1">Uncharacterized protein</fullName>
    </submittedName>
</protein>
<evidence type="ECO:0000313" key="2">
    <source>
        <dbReference type="Proteomes" id="UP000253324"/>
    </source>
</evidence>